<evidence type="ECO:0000256" key="1">
    <source>
        <dbReference type="SAM" id="Phobius"/>
    </source>
</evidence>
<proteinExistence type="predicted"/>
<gene>
    <name evidence="2" type="ORF">ESZ00_05690</name>
</gene>
<evidence type="ECO:0000313" key="2">
    <source>
        <dbReference type="EMBL" id="RXS97394.1"/>
    </source>
</evidence>
<sequence length="222" mass="23332">MELICHRCGTALSASESYCPHCGSPQLRYEPADEAEEVLNANPQMLGRDPGVVLWKPAITTAALVALPVGILSSLLDFGALWVIGGGILAVSLYRRRTGLLPARSTGWRIGGLLGVLAAFVANAVDSLTMVLKRYALHNGAAIDRQYLELGQQMTTQMAHSNPEAAATIPWFLHFWLTPDGTAAMALMGAVGSAIAMLLFAAAGGAIGVRIAAFGSRTARSS</sequence>
<dbReference type="OrthoDB" id="117836at2"/>
<dbReference type="Proteomes" id="UP000290253">
    <property type="component" value="Unassembled WGS sequence"/>
</dbReference>
<keyword evidence="1" id="KW-0472">Membrane</keyword>
<protein>
    <recommendedName>
        <fullName evidence="4">Zinc-ribbon domain-containing protein</fullName>
    </recommendedName>
</protein>
<name>A0A4Q1SIG4_9BACT</name>
<feature type="transmembrane region" description="Helical" evidence="1">
    <location>
        <begin position="53"/>
        <end position="72"/>
    </location>
</feature>
<reference evidence="2 3" key="1">
    <citation type="journal article" date="2016" name="Int. J. Syst. Evol. Microbiol.">
        <title>Acidipila dinghuensis sp. nov., an acidobacterium isolated from forest soil.</title>
        <authorList>
            <person name="Jiang Y.W."/>
            <person name="Wang J."/>
            <person name="Chen M.H."/>
            <person name="Lv Y.Y."/>
            <person name="Qiu L.H."/>
        </authorList>
    </citation>
    <scope>NUCLEOTIDE SEQUENCE [LARGE SCALE GENOMIC DNA]</scope>
    <source>
        <strain evidence="2 3">DHOF10</strain>
    </source>
</reference>
<keyword evidence="1" id="KW-0812">Transmembrane</keyword>
<organism evidence="2 3">
    <name type="scientific">Silvibacterium dinghuense</name>
    <dbReference type="NCBI Taxonomy" id="1560006"/>
    <lineage>
        <taxon>Bacteria</taxon>
        <taxon>Pseudomonadati</taxon>
        <taxon>Acidobacteriota</taxon>
        <taxon>Terriglobia</taxon>
        <taxon>Terriglobales</taxon>
        <taxon>Acidobacteriaceae</taxon>
        <taxon>Silvibacterium</taxon>
    </lineage>
</organism>
<feature type="transmembrane region" description="Helical" evidence="1">
    <location>
        <begin position="183"/>
        <end position="213"/>
    </location>
</feature>
<keyword evidence="1" id="KW-1133">Transmembrane helix</keyword>
<dbReference type="RefSeq" id="WP_129207173.1">
    <property type="nucleotide sequence ID" value="NZ_BMGU01000001.1"/>
</dbReference>
<comment type="caution">
    <text evidence="2">The sequence shown here is derived from an EMBL/GenBank/DDBJ whole genome shotgun (WGS) entry which is preliminary data.</text>
</comment>
<evidence type="ECO:0000313" key="3">
    <source>
        <dbReference type="Proteomes" id="UP000290253"/>
    </source>
</evidence>
<keyword evidence="3" id="KW-1185">Reference proteome</keyword>
<feature type="transmembrane region" description="Helical" evidence="1">
    <location>
        <begin position="106"/>
        <end position="125"/>
    </location>
</feature>
<accession>A0A4Q1SIG4</accession>
<dbReference type="AlphaFoldDB" id="A0A4Q1SIG4"/>
<dbReference type="EMBL" id="SDMK01000001">
    <property type="protein sequence ID" value="RXS97394.1"/>
    <property type="molecule type" value="Genomic_DNA"/>
</dbReference>
<feature type="transmembrane region" description="Helical" evidence="1">
    <location>
        <begin position="78"/>
        <end position="94"/>
    </location>
</feature>
<evidence type="ECO:0008006" key="4">
    <source>
        <dbReference type="Google" id="ProtNLM"/>
    </source>
</evidence>